<comment type="subcellular location">
    <subcellularLocation>
        <location evidence="7">Cytoplasm</location>
    </subcellularLocation>
</comment>
<comment type="pathway">
    <text evidence="1 7">Amino-acid biosynthesis; L-proline biosynthesis; L-glutamate 5-semialdehyde from L-glutamate: step 2/2.</text>
</comment>
<dbReference type="GO" id="GO:0004350">
    <property type="term" value="F:glutamate-5-semialdehyde dehydrogenase activity"/>
    <property type="evidence" value="ECO:0007669"/>
    <property type="project" value="UniProtKB-UniRule"/>
</dbReference>
<evidence type="ECO:0000313" key="9">
    <source>
        <dbReference type="Proteomes" id="UP000249799"/>
    </source>
</evidence>
<evidence type="ECO:0000256" key="1">
    <source>
        <dbReference type="ARBA" id="ARBA00004985"/>
    </source>
</evidence>
<dbReference type="PANTHER" id="PTHR11063">
    <property type="entry name" value="GLUTAMATE SEMIALDEHYDE DEHYDROGENASE"/>
    <property type="match status" value="1"/>
</dbReference>
<evidence type="ECO:0000256" key="2">
    <source>
        <dbReference type="ARBA" id="ARBA00022605"/>
    </source>
</evidence>
<dbReference type="OrthoDB" id="9809970at2"/>
<organism evidence="8 9">
    <name type="scientific">Bradymonas sediminis</name>
    <dbReference type="NCBI Taxonomy" id="1548548"/>
    <lineage>
        <taxon>Bacteria</taxon>
        <taxon>Deltaproteobacteria</taxon>
        <taxon>Bradymonadales</taxon>
        <taxon>Bradymonadaceae</taxon>
        <taxon>Bradymonas</taxon>
    </lineage>
</organism>
<dbReference type="AlphaFoldDB" id="A0A2Z4FRT9"/>
<accession>A0A2Z4FRT9</accession>
<dbReference type="Gene3D" id="3.40.605.10">
    <property type="entry name" value="Aldehyde Dehydrogenase, Chain A, domain 1"/>
    <property type="match status" value="1"/>
</dbReference>
<dbReference type="InterPro" id="IPR016161">
    <property type="entry name" value="Ald_DH/histidinol_DH"/>
</dbReference>
<dbReference type="SUPFAM" id="SSF53720">
    <property type="entry name" value="ALDH-like"/>
    <property type="match status" value="1"/>
</dbReference>
<dbReference type="InterPro" id="IPR012134">
    <property type="entry name" value="Glu-5-SA_DH"/>
</dbReference>
<keyword evidence="9" id="KW-1185">Reference proteome</keyword>
<dbReference type="EC" id="1.2.1.41" evidence="7"/>
<comment type="similarity">
    <text evidence="7">Belongs to the gamma-glutamyl phosphate reductase family.</text>
</comment>
<evidence type="ECO:0000256" key="7">
    <source>
        <dbReference type="HAMAP-Rule" id="MF_00412"/>
    </source>
</evidence>
<dbReference type="FunFam" id="3.40.309.10:FF:000006">
    <property type="entry name" value="Gamma-glutamyl phosphate reductase"/>
    <property type="match status" value="1"/>
</dbReference>
<keyword evidence="3 7" id="KW-0641">Proline biosynthesis</keyword>
<dbReference type="NCBIfam" id="NF001221">
    <property type="entry name" value="PRK00197.1"/>
    <property type="match status" value="1"/>
</dbReference>
<keyword evidence="7" id="KW-0963">Cytoplasm</keyword>
<dbReference type="GO" id="GO:0055129">
    <property type="term" value="P:L-proline biosynthetic process"/>
    <property type="evidence" value="ECO:0007669"/>
    <property type="project" value="UniProtKB-UniRule"/>
</dbReference>
<evidence type="ECO:0000313" key="8">
    <source>
        <dbReference type="EMBL" id="AWV91386.1"/>
    </source>
</evidence>
<proteinExistence type="inferred from homology"/>
<dbReference type="NCBIfam" id="TIGR00407">
    <property type="entry name" value="proA"/>
    <property type="match status" value="1"/>
</dbReference>
<gene>
    <name evidence="7" type="primary">proA</name>
    <name evidence="8" type="ORF">DN745_08090</name>
</gene>
<dbReference type="InterPro" id="IPR000965">
    <property type="entry name" value="GPR_dom"/>
</dbReference>
<evidence type="ECO:0000256" key="5">
    <source>
        <dbReference type="ARBA" id="ARBA00023002"/>
    </source>
</evidence>
<name>A0A2Z4FRT9_9DELT</name>
<evidence type="ECO:0000256" key="4">
    <source>
        <dbReference type="ARBA" id="ARBA00022857"/>
    </source>
</evidence>
<dbReference type="HAMAP" id="MF_00412">
    <property type="entry name" value="ProA"/>
    <property type="match status" value="1"/>
</dbReference>
<dbReference type="Gene3D" id="3.40.309.10">
    <property type="entry name" value="Aldehyde Dehydrogenase, Chain A, domain 2"/>
    <property type="match status" value="1"/>
</dbReference>
<keyword evidence="2 7" id="KW-0028">Amino-acid biosynthesis</keyword>
<dbReference type="KEGG" id="bsed:DN745_08090"/>
<keyword evidence="4 7" id="KW-0521">NADP</keyword>
<sequence>MLSGALTPHLINLHLVRVRPLSNQTPNAFKDLHETAARVRRSARVLAYQSAAAKNDALAHVAASLRASAPSILEANQKDLVRGREKGLDAAFLDRLELTTERIEGMAAAIEEVIALSDPVGRVDSTWVRPNGLRVGKRRIPLGVIGIIYESRPNVTSDAAALCLKSGNGVILKGGSDAFESNRAIYAAIRAGLEASDLPAEAAAAVGFVDTTDRAAVGELLKLEKFIDVIIPRGGHKLIRYVTENSLIPVIKHDHGICHGVVDGSARAEVVDAVILNSKVARPGVCNAMETLLVLENARQTHLPRLLGLLADAGVRLHLCEKSLAAAKAAGLGADSYVAATEDDYHAEYLSLELAVAVVPDLSAAIAHIRTYGSNHTEILLTEDYSQSERFQLEVDSSVVMINASSRFSDGGQLGLGAEIGISTSKMHAYGPMGIDELTTTKFVVLGAGQIRD</sequence>
<dbReference type="InterPro" id="IPR016162">
    <property type="entry name" value="Ald_DH_N"/>
</dbReference>
<comment type="function">
    <text evidence="7">Catalyzes the NADPH-dependent reduction of L-glutamate 5-phosphate into L-glutamate 5-semialdehyde and phosphate. The product spontaneously undergoes cyclization to form 1-pyrroline-5-carboxylate.</text>
</comment>
<dbReference type="PIRSF" id="PIRSF000151">
    <property type="entry name" value="GPR"/>
    <property type="match status" value="1"/>
</dbReference>
<protein>
    <recommendedName>
        <fullName evidence="7">Gamma-glutamyl phosphate reductase</fullName>
        <shortName evidence="7">GPR</shortName>
        <ecNumber evidence="7">1.2.1.41</ecNumber>
    </recommendedName>
    <alternativeName>
        <fullName evidence="7">Glutamate-5-semialdehyde dehydrogenase</fullName>
    </alternativeName>
    <alternativeName>
        <fullName evidence="7">Glutamyl-gamma-semialdehyde dehydrogenase</fullName>
        <shortName evidence="7">GSA dehydrogenase</shortName>
    </alternativeName>
</protein>
<dbReference type="CDD" id="cd07079">
    <property type="entry name" value="ALDH_F18-19_ProA-GPR"/>
    <property type="match status" value="1"/>
</dbReference>
<reference evidence="8 9" key="1">
    <citation type="submission" date="2018-06" db="EMBL/GenBank/DDBJ databases">
        <title>Lujinxingia sediminis gen. nov. sp. nov., a new facultative anaerobic member of the class Deltaproteobacteria, and proposal of Lujinxingaceae fam. nov.</title>
        <authorList>
            <person name="Guo L.-Y."/>
            <person name="Li C.-M."/>
            <person name="Wang S."/>
            <person name="Du Z.-J."/>
        </authorList>
    </citation>
    <scope>NUCLEOTIDE SEQUENCE [LARGE SCALE GENOMIC DNA]</scope>
    <source>
        <strain evidence="8 9">FA350</strain>
    </source>
</reference>
<dbReference type="Proteomes" id="UP000249799">
    <property type="component" value="Chromosome"/>
</dbReference>
<dbReference type="PANTHER" id="PTHR11063:SF8">
    <property type="entry name" value="DELTA-1-PYRROLINE-5-CARBOXYLATE SYNTHASE"/>
    <property type="match status" value="1"/>
</dbReference>
<evidence type="ECO:0000256" key="6">
    <source>
        <dbReference type="ARBA" id="ARBA00049024"/>
    </source>
</evidence>
<dbReference type="GO" id="GO:0050661">
    <property type="term" value="F:NADP binding"/>
    <property type="evidence" value="ECO:0007669"/>
    <property type="project" value="InterPro"/>
</dbReference>
<evidence type="ECO:0000256" key="3">
    <source>
        <dbReference type="ARBA" id="ARBA00022650"/>
    </source>
</evidence>
<dbReference type="GO" id="GO:0005737">
    <property type="term" value="C:cytoplasm"/>
    <property type="evidence" value="ECO:0007669"/>
    <property type="project" value="UniProtKB-SubCell"/>
</dbReference>
<keyword evidence="5 7" id="KW-0560">Oxidoreductase</keyword>
<dbReference type="UniPathway" id="UPA00098">
    <property type="reaction ID" value="UER00360"/>
</dbReference>
<dbReference type="EMBL" id="CP030032">
    <property type="protein sequence ID" value="AWV91386.1"/>
    <property type="molecule type" value="Genomic_DNA"/>
</dbReference>
<comment type="catalytic activity">
    <reaction evidence="6 7">
        <text>L-glutamate 5-semialdehyde + phosphate + NADP(+) = L-glutamyl 5-phosphate + NADPH + H(+)</text>
        <dbReference type="Rhea" id="RHEA:19541"/>
        <dbReference type="ChEBI" id="CHEBI:15378"/>
        <dbReference type="ChEBI" id="CHEBI:43474"/>
        <dbReference type="ChEBI" id="CHEBI:57783"/>
        <dbReference type="ChEBI" id="CHEBI:58066"/>
        <dbReference type="ChEBI" id="CHEBI:58274"/>
        <dbReference type="ChEBI" id="CHEBI:58349"/>
        <dbReference type="EC" id="1.2.1.41"/>
    </reaction>
</comment>
<dbReference type="InterPro" id="IPR016163">
    <property type="entry name" value="Ald_DH_C"/>
</dbReference>